<dbReference type="EMBL" id="JAAAHW010006665">
    <property type="protein sequence ID" value="KAF9956676.1"/>
    <property type="molecule type" value="Genomic_DNA"/>
</dbReference>
<accession>A0A9P6J3S6</accession>
<dbReference type="Proteomes" id="UP000749646">
    <property type="component" value="Unassembled WGS sequence"/>
</dbReference>
<comment type="caution">
    <text evidence="1">The sequence shown here is derived from an EMBL/GenBank/DDBJ whole genome shotgun (WGS) entry which is preliminary data.</text>
</comment>
<keyword evidence="2" id="KW-1185">Reference proteome</keyword>
<protein>
    <submittedName>
        <fullName evidence="1">Uncharacterized protein</fullName>
    </submittedName>
</protein>
<organism evidence="1 2">
    <name type="scientific">Modicella reniformis</name>
    <dbReference type="NCBI Taxonomy" id="1440133"/>
    <lineage>
        <taxon>Eukaryota</taxon>
        <taxon>Fungi</taxon>
        <taxon>Fungi incertae sedis</taxon>
        <taxon>Mucoromycota</taxon>
        <taxon>Mortierellomycotina</taxon>
        <taxon>Mortierellomycetes</taxon>
        <taxon>Mortierellales</taxon>
        <taxon>Mortierellaceae</taxon>
        <taxon>Modicella</taxon>
    </lineage>
</organism>
<gene>
    <name evidence="1" type="ORF">BGZ65_002509</name>
</gene>
<evidence type="ECO:0000313" key="1">
    <source>
        <dbReference type="EMBL" id="KAF9956676.1"/>
    </source>
</evidence>
<evidence type="ECO:0000313" key="2">
    <source>
        <dbReference type="Proteomes" id="UP000749646"/>
    </source>
</evidence>
<feature type="non-terminal residue" evidence="1">
    <location>
        <position position="1"/>
    </location>
</feature>
<name>A0A9P6J3S6_9FUNG</name>
<dbReference type="AlphaFoldDB" id="A0A9P6J3S6"/>
<proteinExistence type="predicted"/>
<sequence length="76" mass="8537">FFGNSARCAPKKSNQQGNIMDMELVVLRSIRDRLVALLDIVSEDSVTSSSEIEGSDEDAHQRVVVVADWDQRLLFK</sequence>
<reference evidence="1" key="1">
    <citation type="journal article" date="2020" name="Fungal Divers.">
        <title>Resolving the Mortierellaceae phylogeny through synthesis of multi-gene phylogenetics and phylogenomics.</title>
        <authorList>
            <person name="Vandepol N."/>
            <person name="Liber J."/>
            <person name="Desiro A."/>
            <person name="Na H."/>
            <person name="Kennedy M."/>
            <person name="Barry K."/>
            <person name="Grigoriev I.V."/>
            <person name="Miller A.N."/>
            <person name="O'Donnell K."/>
            <person name="Stajich J.E."/>
            <person name="Bonito G."/>
        </authorList>
    </citation>
    <scope>NUCLEOTIDE SEQUENCE</scope>
    <source>
        <strain evidence="1">MES-2147</strain>
    </source>
</reference>